<keyword evidence="4" id="KW-1185">Reference proteome</keyword>
<dbReference type="CDD" id="cd03031">
    <property type="entry name" value="GRX_GRX_like"/>
    <property type="match status" value="1"/>
</dbReference>
<dbReference type="Gene3D" id="3.40.30.10">
    <property type="entry name" value="Glutaredoxin"/>
    <property type="match status" value="1"/>
</dbReference>
<evidence type="ECO:0000313" key="3">
    <source>
        <dbReference type="EMBL" id="KAI5408554.1"/>
    </source>
</evidence>
<dbReference type="AlphaFoldDB" id="A0A9D4WSZ7"/>
<dbReference type="InterPro" id="IPR002109">
    <property type="entry name" value="Glutaredoxin"/>
</dbReference>
<comment type="caution">
    <text evidence="3">The sequence shown here is derived from an EMBL/GenBank/DDBJ whole genome shotgun (WGS) entry which is preliminary data.</text>
</comment>
<dbReference type="SUPFAM" id="SSF52833">
    <property type="entry name" value="Thioredoxin-like"/>
    <property type="match status" value="1"/>
</dbReference>
<dbReference type="InterPro" id="IPR036249">
    <property type="entry name" value="Thioredoxin-like_sf"/>
</dbReference>
<name>A0A9D4WSZ7_PEA</name>
<sequence>MWPPWNKSTSSSFSCSSFKDIQTLLIDEPSTTKSKPSIFHRVTLANKLLRAWSTQPKLTYSPSPSPHDDPRAAQPRPPPLIPVSQQRVVIYFTSLRVVRTTYEDCKTVRSIMRGFKVALDERDVSMDSGFLSELRRVTGRKSGLSLPRVFINERYIGGAGEVRWLHENGELKKLLEGLPVADTYLHACHVCGDHRFLLCGECSGARKVYAEKGGFKTCTACNESGLIRCFQKLGKNELNFLFSYFESESSSFYVYDCTGSC</sequence>
<dbReference type="Pfam" id="PF23733">
    <property type="entry name" value="GRXCR1-2_C"/>
    <property type="match status" value="1"/>
</dbReference>
<dbReference type="PROSITE" id="PS51354">
    <property type="entry name" value="GLUTAREDOXIN_2"/>
    <property type="match status" value="1"/>
</dbReference>
<dbReference type="EMBL" id="JAMSHJ010000005">
    <property type="protein sequence ID" value="KAI5408554.1"/>
    <property type="molecule type" value="Genomic_DNA"/>
</dbReference>
<feature type="region of interest" description="Disordered" evidence="1">
    <location>
        <begin position="58"/>
        <end position="79"/>
    </location>
</feature>
<dbReference type="PANTHER" id="PTHR45669">
    <property type="entry name" value="GLUTAREDOXIN DOMAIN-CONTAINING CYSTEINE-RICH PROTEIN CG12206-RELATED"/>
    <property type="match status" value="1"/>
</dbReference>
<evidence type="ECO:0000256" key="1">
    <source>
        <dbReference type="SAM" id="MobiDB-lite"/>
    </source>
</evidence>
<dbReference type="Proteomes" id="UP001058974">
    <property type="component" value="Chromosome 5"/>
</dbReference>
<dbReference type="Pfam" id="PF00462">
    <property type="entry name" value="Glutaredoxin"/>
    <property type="match status" value="1"/>
</dbReference>
<organism evidence="3 4">
    <name type="scientific">Pisum sativum</name>
    <name type="common">Garden pea</name>
    <name type="synonym">Lathyrus oleraceus</name>
    <dbReference type="NCBI Taxonomy" id="3888"/>
    <lineage>
        <taxon>Eukaryota</taxon>
        <taxon>Viridiplantae</taxon>
        <taxon>Streptophyta</taxon>
        <taxon>Embryophyta</taxon>
        <taxon>Tracheophyta</taxon>
        <taxon>Spermatophyta</taxon>
        <taxon>Magnoliopsida</taxon>
        <taxon>eudicotyledons</taxon>
        <taxon>Gunneridae</taxon>
        <taxon>Pentapetalae</taxon>
        <taxon>rosids</taxon>
        <taxon>fabids</taxon>
        <taxon>Fabales</taxon>
        <taxon>Fabaceae</taxon>
        <taxon>Papilionoideae</taxon>
        <taxon>50 kb inversion clade</taxon>
        <taxon>NPAAA clade</taxon>
        <taxon>Hologalegina</taxon>
        <taxon>IRL clade</taxon>
        <taxon>Fabeae</taxon>
        <taxon>Lathyrus</taxon>
    </lineage>
</organism>
<evidence type="ECO:0000259" key="2">
    <source>
        <dbReference type="Pfam" id="PF00462"/>
    </source>
</evidence>
<dbReference type="PANTHER" id="PTHR45669:SF35">
    <property type="entry name" value="GLUTAREDOXIN (GRX) FAMILY PROTEIN"/>
    <property type="match status" value="1"/>
</dbReference>
<protein>
    <recommendedName>
        <fullName evidence="2">Glutaredoxin domain-containing protein</fullName>
    </recommendedName>
</protein>
<gene>
    <name evidence="3" type="ORF">KIW84_054413</name>
</gene>
<reference evidence="3 4" key="1">
    <citation type="journal article" date="2022" name="Nat. Genet.">
        <title>Improved pea reference genome and pan-genome highlight genomic features and evolutionary characteristics.</title>
        <authorList>
            <person name="Yang T."/>
            <person name="Liu R."/>
            <person name="Luo Y."/>
            <person name="Hu S."/>
            <person name="Wang D."/>
            <person name="Wang C."/>
            <person name="Pandey M.K."/>
            <person name="Ge S."/>
            <person name="Xu Q."/>
            <person name="Li N."/>
            <person name="Li G."/>
            <person name="Huang Y."/>
            <person name="Saxena R.K."/>
            <person name="Ji Y."/>
            <person name="Li M."/>
            <person name="Yan X."/>
            <person name="He Y."/>
            <person name="Liu Y."/>
            <person name="Wang X."/>
            <person name="Xiang C."/>
            <person name="Varshney R.K."/>
            <person name="Ding H."/>
            <person name="Gao S."/>
            <person name="Zong X."/>
        </authorList>
    </citation>
    <scope>NUCLEOTIDE SEQUENCE [LARGE SCALE GENOMIC DNA]</scope>
    <source>
        <strain evidence="3 4">cv. Zhongwan 6</strain>
    </source>
</reference>
<evidence type="ECO:0000313" key="4">
    <source>
        <dbReference type="Proteomes" id="UP001058974"/>
    </source>
</evidence>
<feature type="domain" description="Glutaredoxin" evidence="2">
    <location>
        <begin position="89"/>
        <end position="156"/>
    </location>
</feature>
<proteinExistence type="predicted"/>
<accession>A0A9D4WSZ7</accession>
<dbReference type="Gramene" id="Psat05G0441300-T1">
    <property type="protein sequence ID" value="KAI5408554.1"/>
    <property type="gene ID" value="KIW84_054413"/>
</dbReference>